<dbReference type="GO" id="GO:0004673">
    <property type="term" value="F:protein histidine kinase activity"/>
    <property type="evidence" value="ECO:0007669"/>
    <property type="project" value="UniProtKB-EC"/>
</dbReference>
<evidence type="ECO:0000256" key="10">
    <source>
        <dbReference type="ARBA" id="ARBA00022991"/>
    </source>
</evidence>
<keyword evidence="15" id="KW-1185">Reference proteome</keyword>
<evidence type="ECO:0000256" key="4">
    <source>
        <dbReference type="ARBA" id="ARBA00022630"/>
    </source>
</evidence>
<dbReference type="Proteomes" id="UP000243106">
    <property type="component" value="Unassembled WGS sequence"/>
</dbReference>
<evidence type="ECO:0000256" key="8">
    <source>
        <dbReference type="ARBA" id="ARBA00022777"/>
    </source>
</evidence>
<evidence type="ECO:0000256" key="6">
    <source>
        <dbReference type="ARBA" id="ARBA00022679"/>
    </source>
</evidence>
<evidence type="ECO:0000313" key="14">
    <source>
        <dbReference type="EMBL" id="SFQ42446.1"/>
    </source>
</evidence>
<reference evidence="15" key="1">
    <citation type="submission" date="2016-10" db="EMBL/GenBank/DDBJ databases">
        <authorList>
            <person name="Varghese N."/>
            <person name="Submissions S."/>
        </authorList>
    </citation>
    <scope>NUCLEOTIDE SEQUENCE [LARGE SCALE GENOMIC DNA]</scope>
    <source>
        <strain evidence="15">JCM 10271</strain>
    </source>
</reference>
<dbReference type="PANTHER" id="PTHR47429">
    <property type="entry name" value="PROTEIN TWIN LOV 1"/>
    <property type="match status" value="1"/>
</dbReference>
<evidence type="ECO:0000256" key="5">
    <source>
        <dbReference type="ARBA" id="ARBA00022643"/>
    </source>
</evidence>
<evidence type="ECO:0000256" key="9">
    <source>
        <dbReference type="ARBA" id="ARBA00022840"/>
    </source>
</evidence>
<name>A0A1I5YE15_9RHOB</name>
<dbReference type="Pfam" id="PF07568">
    <property type="entry name" value="HisKA_2"/>
    <property type="match status" value="1"/>
</dbReference>
<feature type="domain" description="Histidine kinase/HSP90-like ATPase" evidence="12">
    <location>
        <begin position="245"/>
        <end position="370"/>
    </location>
</feature>
<evidence type="ECO:0000256" key="11">
    <source>
        <dbReference type="SAM" id="MobiDB-lite"/>
    </source>
</evidence>
<keyword evidence="7" id="KW-0547">Nucleotide-binding</keyword>
<dbReference type="NCBIfam" id="TIGR00229">
    <property type="entry name" value="sensory_box"/>
    <property type="match status" value="1"/>
</dbReference>
<dbReference type="EC" id="2.7.13.3" evidence="2"/>
<dbReference type="InterPro" id="IPR035965">
    <property type="entry name" value="PAS-like_dom_sf"/>
</dbReference>
<dbReference type="InterPro" id="IPR003594">
    <property type="entry name" value="HATPase_dom"/>
</dbReference>
<comment type="catalytic activity">
    <reaction evidence="1">
        <text>ATP + protein L-histidine = ADP + protein N-phospho-L-histidine.</text>
        <dbReference type="EC" id="2.7.13.3"/>
    </reaction>
</comment>
<evidence type="ECO:0000256" key="3">
    <source>
        <dbReference type="ARBA" id="ARBA00022553"/>
    </source>
</evidence>
<dbReference type="SMART" id="SM00911">
    <property type="entry name" value="HWE_HK"/>
    <property type="match status" value="1"/>
</dbReference>
<dbReference type="PANTHER" id="PTHR47429:SF2">
    <property type="entry name" value="PROTEIN TWIN LOV 1"/>
    <property type="match status" value="1"/>
</dbReference>
<dbReference type="InterPro" id="IPR036890">
    <property type="entry name" value="HATPase_C_sf"/>
</dbReference>
<dbReference type="Pfam" id="PF13426">
    <property type="entry name" value="PAS_9"/>
    <property type="match status" value="1"/>
</dbReference>
<protein>
    <recommendedName>
        <fullName evidence="2">histidine kinase</fullName>
        <ecNumber evidence="2">2.7.13.3</ecNumber>
    </recommendedName>
</protein>
<sequence length="370" mass="40829">MTGLSQESPESIVGTAVKFSPLSIVLTDPRIEDEPITYVNDAFVRTTQYSRQSAVGRNCRFLQGEDTDPDDVRRLREGLKSGEQFEVTLLNYKADGTPFMNQLLISPVHDESGAMIARFGLQREVDRDLARAASENTVRHRDSAVSMLRELQHRVKNHLAMVVSMIRMQARREVTTDSFQALSRRIEALALLYDELFKLNVNVERDSRIQVDGYLKRISEVLSGIDGRGTVKVRVTSDPIVMSVDQAARVGLLLSELVTNAMEHAFEARDSGSIHVSLEDLGEDRLRLEVTDDGIGLPEGSNWPHGADSLAKQRRKAEGDNGKLDTTGANHQPGVGGSIVVSLARSLDAELAINSTGEGTRVSLDFTRET</sequence>
<dbReference type="Pfam" id="PF02518">
    <property type="entry name" value="HATPase_c"/>
    <property type="match status" value="1"/>
</dbReference>
<dbReference type="RefSeq" id="WP_093010915.1">
    <property type="nucleotide sequence ID" value="NZ_FOXV01000005.1"/>
</dbReference>
<keyword evidence="3" id="KW-0597">Phosphoprotein</keyword>
<dbReference type="EMBL" id="FOXV01000005">
    <property type="protein sequence ID" value="SFQ42446.1"/>
    <property type="molecule type" value="Genomic_DNA"/>
</dbReference>
<evidence type="ECO:0000313" key="15">
    <source>
        <dbReference type="Proteomes" id="UP000243106"/>
    </source>
</evidence>
<dbReference type="InterPro" id="IPR011495">
    <property type="entry name" value="Sig_transdc_His_kin_sub2_dim/P"/>
</dbReference>
<keyword evidence="8" id="KW-0418">Kinase</keyword>
<dbReference type="InterPro" id="IPR011102">
    <property type="entry name" value="Sig_transdc_His_kinase_HWE"/>
</dbReference>
<dbReference type="InterPro" id="IPR000014">
    <property type="entry name" value="PAS"/>
</dbReference>
<dbReference type="GO" id="GO:0005524">
    <property type="term" value="F:ATP binding"/>
    <property type="evidence" value="ECO:0007669"/>
    <property type="project" value="UniProtKB-KW"/>
</dbReference>
<dbReference type="CDD" id="cd00130">
    <property type="entry name" value="PAS"/>
    <property type="match status" value="1"/>
</dbReference>
<accession>A0A1I5YE15</accession>
<keyword evidence="9" id="KW-0067">ATP-binding</keyword>
<dbReference type="SUPFAM" id="SSF55874">
    <property type="entry name" value="ATPase domain of HSP90 chaperone/DNA topoisomerase II/histidine kinase"/>
    <property type="match status" value="1"/>
</dbReference>
<dbReference type="SUPFAM" id="SSF55785">
    <property type="entry name" value="PYP-like sensor domain (PAS domain)"/>
    <property type="match status" value="1"/>
</dbReference>
<evidence type="ECO:0000256" key="1">
    <source>
        <dbReference type="ARBA" id="ARBA00000085"/>
    </source>
</evidence>
<evidence type="ECO:0000259" key="13">
    <source>
        <dbReference type="SMART" id="SM00911"/>
    </source>
</evidence>
<dbReference type="AlphaFoldDB" id="A0A1I5YE15"/>
<dbReference type="SMART" id="SM00387">
    <property type="entry name" value="HATPase_c"/>
    <property type="match status" value="1"/>
</dbReference>
<dbReference type="Gene3D" id="3.30.450.20">
    <property type="entry name" value="PAS domain"/>
    <property type="match status" value="1"/>
</dbReference>
<keyword evidence="5" id="KW-0288">FMN</keyword>
<evidence type="ECO:0000256" key="7">
    <source>
        <dbReference type="ARBA" id="ARBA00022741"/>
    </source>
</evidence>
<feature type="domain" description="Signal transduction histidine kinase HWE region" evidence="13">
    <location>
        <begin position="150"/>
        <end position="226"/>
    </location>
</feature>
<evidence type="ECO:0000259" key="12">
    <source>
        <dbReference type="SMART" id="SM00387"/>
    </source>
</evidence>
<keyword evidence="4" id="KW-0285">Flavoprotein</keyword>
<gene>
    <name evidence="14" type="ORF">SAMN05421853_105184</name>
</gene>
<dbReference type="Gene3D" id="3.30.565.10">
    <property type="entry name" value="Histidine kinase-like ATPase, C-terminal domain"/>
    <property type="match status" value="1"/>
</dbReference>
<organism evidence="14 15">
    <name type="scientific">Roseivivax halotolerans</name>
    <dbReference type="NCBI Taxonomy" id="93684"/>
    <lineage>
        <taxon>Bacteria</taxon>
        <taxon>Pseudomonadati</taxon>
        <taxon>Pseudomonadota</taxon>
        <taxon>Alphaproteobacteria</taxon>
        <taxon>Rhodobacterales</taxon>
        <taxon>Roseobacteraceae</taxon>
        <taxon>Roseivivax</taxon>
    </lineage>
</organism>
<keyword evidence="6" id="KW-0808">Transferase</keyword>
<keyword evidence="10" id="KW-0157">Chromophore</keyword>
<feature type="region of interest" description="Disordered" evidence="11">
    <location>
        <begin position="293"/>
        <end position="333"/>
    </location>
</feature>
<proteinExistence type="predicted"/>
<dbReference type="STRING" id="93684.SAMN05421853_105184"/>
<evidence type="ECO:0000256" key="2">
    <source>
        <dbReference type="ARBA" id="ARBA00012438"/>
    </source>
</evidence>